<gene>
    <name evidence="1" type="ORF">RGR602_PC02029</name>
</gene>
<keyword evidence="1" id="KW-0614">Plasmid</keyword>
<evidence type="ECO:0000313" key="2">
    <source>
        <dbReference type="Proteomes" id="UP000031368"/>
    </source>
</evidence>
<proteinExistence type="predicted"/>
<protein>
    <submittedName>
        <fullName evidence="1">Uncharacterized protein</fullName>
    </submittedName>
</protein>
<sequence length="146" mass="16784">MALTTRLPTARRLWPVPRVLGCLVHDEIRHLPIGMRCAARHKERASRHPGRLREFGPFAFPWRFHSALLRVRGMARQRLVDESMSAWRAIRDTMNDPANLAEASRWADEAKIALGERGPAWWTDGQADLNRHLVTNMPCAAWFGRL</sequence>
<reference evidence="1 2" key="1">
    <citation type="submission" date="2013-11" db="EMBL/GenBank/DDBJ databases">
        <title>Complete genome sequence of Rhizobium gallicum bv. gallicum R602.</title>
        <authorList>
            <person name="Bustos P."/>
            <person name="Santamaria R.I."/>
            <person name="Lozano L."/>
            <person name="Acosta J.L."/>
            <person name="Ormeno-Orrillo E."/>
            <person name="Rogel M.A."/>
            <person name="Romero D."/>
            <person name="Cevallos M.A."/>
            <person name="Martinez-Romero E."/>
            <person name="Gonzalez V."/>
        </authorList>
    </citation>
    <scope>NUCLEOTIDE SEQUENCE [LARGE SCALE GENOMIC DNA]</scope>
    <source>
        <strain evidence="1 2">R602</strain>
        <plasmid evidence="1 2">pRgalR602c</plasmid>
    </source>
</reference>
<dbReference type="KEGG" id="rga:RGR602_PC02029"/>
<accession>A0A0B4XHZ5</accession>
<dbReference type="HOGENOM" id="CLU_1775914_0_0_5"/>
<dbReference type="EMBL" id="CP006880">
    <property type="protein sequence ID" value="AJD46052.1"/>
    <property type="molecule type" value="Genomic_DNA"/>
</dbReference>
<name>A0A0B4XHZ5_9HYPH</name>
<geneLocation type="plasmid" evidence="1 2">
    <name>pRgalR602c</name>
</geneLocation>
<dbReference type="Proteomes" id="UP000031368">
    <property type="component" value="Plasmid pRgalR602c"/>
</dbReference>
<dbReference type="AlphaFoldDB" id="A0A0B4XHZ5"/>
<evidence type="ECO:0000313" key="1">
    <source>
        <dbReference type="EMBL" id="AJD46052.1"/>
    </source>
</evidence>
<organism evidence="1 2">
    <name type="scientific">Rhizobium gallicum bv. gallicum R602sp</name>
    <dbReference type="NCBI Taxonomy" id="1041138"/>
    <lineage>
        <taxon>Bacteria</taxon>
        <taxon>Pseudomonadati</taxon>
        <taxon>Pseudomonadota</taxon>
        <taxon>Alphaproteobacteria</taxon>
        <taxon>Hyphomicrobiales</taxon>
        <taxon>Rhizobiaceae</taxon>
        <taxon>Rhizobium/Agrobacterium group</taxon>
        <taxon>Rhizobium</taxon>
    </lineage>
</organism>
<keyword evidence="2" id="KW-1185">Reference proteome</keyword>